<evidence type="ECO:0000256" key="1">
    <source>
        <dbReference type="ARBA" id="ARBA00004141"/>
    </source>
</evidence>
<evidence type="ECO:0000256" key="3">
    <source>
        <dbReference type="ARBA" id="ARBA00022692"/>
    </source>
</evidence>
<gene>
    <name evidence="8" type="ORF">ACH5RR_011107</name>
</gene>
<feature type="transmembrane region" description="Helical" evidence="6">
    <location>
        <begin position="138"/>
        <end position="158"/>
    </location>
</feature>
<dbReference type="InterPro" id="IPR037185">
    <property type="entry name" value="EmrE-like"/>
</dbReference>
<dbReference type="Pfam" id="PF00892">
    <property type="entry name" value="EamA"/>
    <property type="match status" value="1"/>
</dbReference>
<dbReference type="InterPro" id="IPR030184">
    <property type="entry name" value="WAT1-related"/>
</dbReference>
<evidence type="ECO:0000256" key="6">
    <source>
        <dbReference type="RuleBase" id="RU363077"/>
    </source>
</evidence>
<dbReference type="Proteomes" id="UP001630127">
    <property type="component" value="Unassembled WGS sequence"/>
</dbReference>
<comment type="caution">
    <text evidence="8">The sequence shown here is derived from an EMBL/GenBank/DDBJ whole genome shotgun (WGS) entry which is preliminary data.</text>
</comment>
<feature type="transmembrane region" description="Helical" evidence="6">
    <location>
        <begin position="78"/>
        <end position="99"/>
    </location>
</feature>
<feature type="domain" description="EamA" evidence="7">
    <location>
        <begin position="196"/>
        <end position="331"/>
    </location>
</feature>
<feature type="transmembrane region" description="Helical" evidence="6">
    <location>
        <begin position="105"/>
        <end position="126"/>
    </location>
</feature>
<feature type="transmembrane region" description="Helical" evidence="6">
    <location>
        <begin position="47"/>
        <end position="66"/>
    </location>
</feature>
<name>A0ABD3A6D7_9GENT</name>
<feature type="transmembrane region" description="Helical" evidence="6">
    <location>
        <begin position="289"/>
        <end position="308"/>
    </location>
</feature>
<dbReference type="SUPFAM" id="SSF103481">
    <property type="entry name" value="Multidrug resistance efflux transporter EmrE"/>
    <property type="match status" value="2"/>
</dbReference>
<feature type="transmembrane region" description="Helical" evidence="6">
    <location>
        <begin position="12"/>
        <end position="35"/>
    </location>
</feature>
<evidence type="ECO:0000313" key="8">
    <source>
        <dbReference type="EMBL" id="KAL3526451.1"/>
    </source>
</evidence>
<evidence type="ECO:0000256" key="2">
    <source>
        <dbReference type="ARBA" id="ARBA00007635"/>
    </source>
</evidence>
<keyword evidence="5 6" id="KW-0472">Membrane</keyword>
<feature type="transmembrane region" description="Helical" evidence="6">
    <location>
        <begin position="257"/>
        <end position="277"/>
    </location>
</feature>
<feature type="transmembrane region" description="Helical" evidence="6">
    <location>
        <begin position="192"/>
        <end position="212"/>
    </location>
</feature>
<dbReference type="PANTHER" id="PTHR31218">
    <property type="entry name" value="WAT1-RELATED PROTEIN"/>
    <property type="match status" value="1"/>
</dbReference>
<organism evidence="8 9">
    <name type="scientific">Cinchona calisaya</name>
    <dbReference type="NCBI Taxonomy" id="153742"/>
    <lineage>
        <taxon>Eukaryota</taxon>
        <taxon>Viridiplantae</taxon>
        <taxon>Streptophyta</taxon>
        <taxon>Embryophyta</taxon>
        <taxon>Tracheophyta</taxon>
        <taxon>Spermatophyta</taxon>
        <taxon>Magnoliopsida</taxon>
        <taxon>eudicotyledons</taxon>
        <taxon>Gunneridae</taxon>
        <taxon>Pentapetalae</taxon>
        <taxon>asterids</taxon>
        <taxon>lamiids</taxon>
        <taxon>Gentianales</taxon>
        <taxon>Rubiaceae</taxon>
        <taxon>Cinchonoideae</taxon>
        <taxon>Cinchoneae</taxon>
        <taxon>Cinchona</taxon>
    </lineage>
</organism>
<protein>
    <recommendedName>
        <fullName evidence="6">WAT1-related protein</fullName>
    </recommendedName>
</protein>
<keyword evidence="3 6" id="KW-0812">Transmembrane</keyword>
<evidence type="ECO:0000313" key="9">
    <source>
        <dbReference type="Proteomes" id="UP001630127"/>
    </source>
</evidence>
<sequence length="370" mass="41091">MKMELPYWVRDATPFLAMVFVECGEVAMTTLAKAAMNDGLSSYVLPVYYNSIGTLLLIPYFLFHTIIKKNNLPITFPLLRRCFLLGLLGKCLTMLSYIGNDYSSPALVAAMGNLTPIFTFLLALIFRMENIDLRRGSSVAKSLGTIIAVLGAFILTLYKGPIIFHENTPSSRLSLTDHHLLLLNLISPQSKWVLGGLLLALAYGFLAAWSVLQTQTVQNHPDKTTVVFFFMLFGSIQCALVSLTAERNMNAWILHHNIELFAVLFCAIFGAAIRYTVLTWCLNEKGPLYVALFKPLGMVIAEIGGILFLGDTLYLGSLIGAMVIGLGFYSVMWGKIKEDDCTTDKICKKETSDQQRMPLLLQNDTDKAEV</sequence>
<dbReference type="EMBL" id="JBJUIK010000005">
    <property type="protein sequence ID" value="KAL3526451.1"/>
    <property type="molecule type" value="Genomic_DNA"/>
</dbReference>
<comment type="subcellular location">
    <subcellularLocation>
        <location evidence="1 6">Membrane</location>
        <topology evidence="1 6">Multi-pass membrane protein</topology>
    </subcellularLocation>
</comment>
<comment type="similarity">
    <text evidence="2 6">Belongs to the drug/metabolite transporter (DMT) superfamily. Plant drug/metabolite exporter (P-DME) (TC 2.A.7.4) family.</text>
</comment>
<proteinExistence type="inferred from homology"/>
<dbReference type="GO" id="GO:0016020">
    <property type="term" value="C:membrane"/>
    <property type="evidence" value="ECO:0007669"/>
    <property type="project" value="UniProtKB-SubCell"/>
</dbReference>
<feature type="transmembrane region" description="Helical" evidence="6">
    <location>
        <begin position="314"/>
        <end position="332"/>
    </location>
</feature>
<feature type="transmembrane region" description="Helical" evidence="6">
    <location>
        <begin position="224"/>
        <end position="245"/>
    </location>
</feature>
<accession>A0ABD3A6D7</accession>
<evidence type="ECO:0000259" key="7">
    <source>
        <dbReference type="Pfam" id="PF00892"/>
    </source>
</evidence>
<keyword evidence="4 6" id="KW-1133">Transmembrane helix</keyword>
<dbReference type="AlphaFoldDB" id="A0ABD3A6D7"/>
<dbReference type="InterPro" id="IPR000620">
    <property type="entry name" value="EamA_dom"/>
</dbReference>
<reference evidence="8 9" key="1">
    <citation type="submission" date="2024-11" db="EMBL/GenBank/DDBJ databases">
        <title>A near-complete genome assembly of Cinchona calisaya.</title>
        <authorList>
            <person name="Lian D.C."/>
            <person name="Zhao X.W."/>
            <person name="Wei L."/>
        </authorList>
    </citation>
    <scope>NUCLEOTIDE SEQUENCE [LARGE SCALE GENOMIC DNA]</scope>
    <source>
        <tissue evidence="8">Nenye</tissue>
    </source>
</reference>
<keyword evidence="9" id="KW-1185">Reference proteome</keyword>
<evidence type="ECO:0000256" key="4">
    <source>
        <dbReference type="ARBA" id="ARBA00022989"/>
    </source>
</evidence>
<evidence type="ECO:0000256" key="5">
    <source>
        <dbReference type="ARBA" id="ARBA00023136"/>
    </source>
</evidence>